<comment type="caution">
    <text evidence="1">The sequence shown here is derived from an EMBL/GenBank/DDBJ whole genome shotgun (WGS) entry which is preliminary data.</text>
</comment>
<proteinExistence type="predicted"/>
<name>A0ACB9SRG2_HOLOL</name>
<dbReference type="EMBL" id="CM043023">
    <property type="protein sequence ID" value="KAI4454730.1"/>
    <property type="molecule type" value="Genomic_DNA"/>
</dbReference>
<protein>
    <submittedName>
        <fullName evidence="1">Pax transcription activation domain interacting protein</fullName>
    </submittedName>
</protein>
<dbReference type="Proteomes" id="UP001056778">
    <property type="component" value="Chromosome 9"/>
</dbReference>
<keyword evidence="2" id="KW-1185">Reference proteome</keyword>
<sequence length="1329" mass="151523">MTEVSEDFKNLELDCNIFKDVKYYITGEVEENVLDLLRNGGAERMNYFSDYVTHLICGNEPEDADLSDAAEVYEIPAVTVKWVVYSSYSRRLLSTTPYLYNVNKLFSNLNFCFSSVGRDRNILWAIITYYGGNVHANLDSNCNYLITTSTTSEKYLKVLSLEQENIFVVTPDWVMKTVRNKSFAPVEIYHPRLIAWPKIIKHESTTAITGFEPDELNPTDSDLDNILPDSTQALLEELKQRMPWNQPQTSLSNDAAPPNVVAPSYTGSKLQSQHQEVQQRLFNQPQQQINIQKSQAQPQQLNFLPPSTQIPRSIVHHPPQSPLPQQNQQQLQFTFNQQQAQQQQIINQQTVVVSQNQQNVLQQQFGSPNSQQFQQQQAFVQQQPQFNQPQPTQQLIQTPQGQQQVIACQQQQVQVQQQQQQQLLAQQQMKPQQIIGQQQLVNQKLNIQQIGGQQHILLQQQQPQQVQGTQESPQRSTNQHIWQQQPPAPSPAPTPQPQQAQINIQRHPNVPGQGPRVQWAPNQQPGVVLPQRQYIHLDEQTHQQLQQMSPEDRALFVQKLHKHRQQVLQSRMQAQQQQRAGHILIRGGVPIGLNSQQQMQWLQQQAKQQGVVLQQQTVSQGTIVQQANPNLQHTTPGLSPIQQQTQFTDQNQQLQLQRQQQQQQLRLQQLQLHQQREQAQKTALQQPQGQPPLAQPAQPTVVRTLVQSQVVEGTGVVPGPSPVVVDPNVVQAPQSPLVVNSKTKTALANMLNTRLQSGGSTLSENIAEPSAAGTLKLMTAQHNAALNPGNRPHDLLFFQQRRIINRPSTEVIRPPPSQSVPPGPQIDPPKLQYSPRNSVPLQHRPGTYYGHNPNLKLPPDLFLLGCVFVVVELERFLDESMPGWQKKIEKHGGEIEKQYCNRVTHVICETQRHGVVMQALRDFKRCVTLYWLSDVINRKQVLPPWIALHLPTMYWDTAPASKHLICLTGFLATERERVKHMIKYIGAGLTTYFSKHNTLLITTKAEGPKYNHAKKWGTPIVNVQWLTDIMLGHFTALNQLEHVKYQHFTDPPNFSFDPLLVPNLMHAWKMPINISQESYEKVKRSASPVVIPPNSKAKKIKLEQTTVTDENDNEDLILQSTATYRVMLSMCIDVEELKKIIRQLGGIITKSFSDCTHLIMPQLKRTHKLLCSICVGSYIVPESWLRDSYAAGKFLDESNYTLDTKDFNSEFKCDFNQTLSTKNRNKLFEGKHFFITPSVIPRKKELIELIEFCGGNVERNRRTLAQIEATNVSSPYSYIILTHENDLHLVADLLKNKKDKVRIVCNSELVLSAILKQTFEVEPYAVKFL</sequence>
<organism evidence="1 2">
    <name type="scientific">Holotrichia oblita</name>
    <name type="common">Chafer beetle</name>
    <dbReference type="NCBI Taxonomy" id="644536"/>
    <lineage>
        <taxon>Eukaryota</taxon>
        <taxon>Metazoa</taxon>
        <taxon>Ecdysozoa</taxon>
        <taxon>Arthropoda</taxon>
        <taxon>Hexapoda</taxon>
        <taxon>Insecta</taxon>
        <taxon>Pterygota</taxon>
        <taxon>Neoptera</taxon>
        <taxon>Endopterygota</taxon>
        <taxon>Coleoptera</taxon>
        <taxon>Polyphaga</taxon>
        <taxon>Scarabaeiformia</taxon>
        <taxon>Scarabaeidae</taxon>
        <taxon>Melolonthinae</taxon>
        <taxon>Holotrichia</taxon>
    </lineage>
</organism>
<evidence type="ECO:0000313" key="2">
    <source>
        <dbReference type="Proteomes" id="UP001056778"/>
    </source>
</evidence>
<gene>
    <name evidence="1" type="ORF">MML48_9g00020974</name>
</gene>
<accession>A0ACB9SRG2</accession>
<reference evidence="1" key="1">
    <citation type="submission" date="2022-04" db="EMBL/GenBank/DDBJ databases">
        <title>Chromosome-scale genome assembly of Holotrichia oblita Faldermann.</title>
        <authorList>
            <person name="Rongchong L."/>
        </authorList>
    </citation>
    <scope>NUCLEOTIDE SEQUENCE</scope>
    <source>
        <strain evidence="1">81SQS9</strain>
    </source>
</reference>
<evidence type="ECO:0000313" key="1">
    <source>
        <dbReference type="EMBL" id="KAI4454730.1"/>
    </source>
</evidence>